<protein>
    <recommendedName>
        <fullName evidence="2">adenylate kinase</fullName>
        <ecNumber evidence="2">2.7.4.3</ecNumber>
    </recommendedName>
</protein>
<dbReference type="InterPro" id="IPR027417">
    <property type="entry name" value="P-loop_NTPase"/>
</dbReference>
<evidence type="ECO:0000313" key="8">
    <source>
        <dbReference type="Proteomes" id="UP000095767"/>
    </source>
</evidence>
<dbReference type="GO" id="GO:0005524">
    <property type="term" value="F:ATP binding"/>
    <property type="evidence" value="ECO:0007669"/>
    <property type="project" value="InterPro"/>
</dbReference>
<evidence type="ECO:0000313" key="7">
    <source>
        <dbReference type="EMBL" id="OEL32730.1"/>
    </source>
</evidence>
<dbReference type="Pfam" id="PF00406">
    <property type="entry name" value="ADK"/>
    <property type="match status" value="1"/>
</dbReference>
<dbReference type="PROSITE" id="PS00113">
    <property type="entry name" value="ADENYLATE_KINASE"/>
    <property type="match status" value="1"/>
</dbReference>
<sequence length="280" mass="29901">MAGISRAIRACAAASRRSLAAAASAAALPKEAAAAAAGVRAAAAVTGRKERDREDGRRVQWVFLGCPGVGKGTYASRLSQLLDVPHIATGDLVRDALASPGPFSKQLADIVNHGKLVSDEIIINLLSRRLEEGEEKGGLGFILDGFPRTIRQAEILEGVTDIDLVINLKLREEALLAKCLGRRMCSQCGGNFNVASIDIEGENGGPRMYMPPLLPPPQCESKLITRPDDTEEVTEPVEGFYRARGKLLEFNLPGGIPESWPKLLQALNIEGPDNERSAAA</sequence>
<gene>
    <name evidence="7" type="ORF">BAE44_0006249</name>
</gene>
<dbReference type="Proteomes" id="UP000095767">
    <property type="component" value="Unassembled WGS sequence"/>
</dbReference>
<comment type="caution">
    <text evidence="7">The sequence shown here is derived from an EMBL/GenBank/DDBJ whole genome shotgun (WGS) entry which is preliminary data.</text>
</comment>
<keyword evidence="5 6" id="KW-0418">Kinase</keyword>
<evidence type="ECO:0000256" key="4">
    <source>
        <dbReference type="ARBA" id="ARBA00022741"/>
    </source>
</evidence>
<evidence type="ECO:0000256" key="6">
    <source>
        <dbReference type="RuleBase" id="RU003330"/>
    </source>
</evidence>
<dbReference type="OrthoDB" id="439792at2759"/>
<reference evidence="7 8" key="1">
    <citation type="submission" date="2016-09" db="EMBL/GenBank/DDBJ databases">
        <title>The draft genome of Dichanthelium oligosanthes: A C3 panicoid grass species.</title>
        <authorList>
            <person name="Studer A.J."/>
            <person name="Schnable J.C."/>
            <person name="Brutnell T.P."/>
        </authorList>
    </citation>
    <scope>NUCLEOTIDE SEQUENCE [LARGE SCALE GENOMIC DNA]</scope>
    <source>
        <strain evidence="8">cv. Kellogg 1175</strain>
        <tissue evidence="7">Leaf</tissue>
    </source>
</reference>
<keyword evidence="3 6" id="KW-0808">Transferase</keyword>
<dbReference type="EMBL" id="LWDX02020512">
    <property type="protein sequence ID" value="OEL32730.1"/>
    <property type="molecule type" value="Genomic_DNA"/>
</dbReference>
<name>A0A1E5W5Z3_9POAL</name>
<organism evidence="7 8">
    <name type="scientific">Dichanthelium oligosanthes</name>
    <dbReference type="NCBI Taxonomy" id="888268"/>
    <lineage>
        <taxon>Eukaryota</taxon>
        <taxon>Viridiplantae</taxon>
        <taxon>Streptophyta</taxon>
        <taxon>Embryophyta</taxon>
        <taxon>Tracheophyta</taxon>
        <taxon>Spermatophyta</taxon>
        <taxon>Magnoliopsida</taxon>
        <taxon>Liliopsida</taxon>
        <taxon>Poales</taxon>
        <taxon>Poaceae</taxon>
        <taxon>PACMAD clade</taxon>
        <taxon>Panicoideae</taxon>
        <taxon>Panicodae</taxon>
        <taxon>Paniceae</taxon>
        <taxon>Dichantheliinae</taxon>
        <taxon>Dichanthelium</taxon>
    </lineage>
</organism>
<evidence type="ECO:0000256" key="2">
    <source>
        <dbReference type="ARBA" id="ARBA00012955"/>
    </source>
</evidence>
<dbReference type="HAMAP" id="MF_00235">
    <property type="entry name" value="Adenylate_kinase_Adk"/>
    <property type="match status" value="1"/>
</dbReference>
<evidence type="ECO:0000256" key="1">
    <source>
        <dbReference type="ARBA" id="ARBA00007220"/>
    </source>
</evidence>
<dbReference type="AlphaFoldDB" id="A0A1E5W5Z3"/>
<evidence type="ECO:0000256" key="5">
    <source>
        <dbReference type="ARBA" id="ARBA00022777"/>
    </source>
</evidence>
<dbReference type="GO" id="GO:0004017">
    <property type="term" value="F:AMP kinase activity"/>
    <property type="evidence" value="ECO:0007669"/>
    <property type="project" value="UniProtKB-EC"/>
</dbReference>
<proteinExistence type="inferred from homology"/>
<evidence type="ECO:0000256" key="3">
    <source>
        <dbReference type="ARBA" id="ARBA00022679"/>
    </source>
</evidence>
<comment type="similarity">
    <text evidence="1 6">Belongs to the adenylate kinase family.</text>
</comment>
<dbReference type="PANTHER" id="PTHR23359">
    <property type="entry name" value="NUCLEOTIDE KINASE"/>
    <property type="match status" value="1"/>
</dbReference>
<keyword evidence="4" id="KW-0547">Nucleotide-binding</keyword>
<dbReference type="EC" id="2.7.4.3" evidence="2"/>
<dbReference type="SUPFAM" id="SSF52540">
    <property type="entry name" value="P-loop containing nucleoside triphosphate hydrolases"/>
    <property type="match status" value="1"/>
</dbReference>
<dbReference type="Gene3D" id="3.40.50.300">
    <property type="entry name" value="P-loop containing nucleotide triphosphate hydrolases"/>
    <property type="match status" value="1"/>
</dbReference>
<dbReference type="InterPro" id="IPR033690">
    <property type="entry name" value="Adenylat_kinase_CS"/>
</dbReference>
<dbReference type="PRINTS" id="PR00094">
    <property type="entry name" value="ADENYLTKNASE"/>
</dbReference>
<accession>A0A1E5W5Z3</accession>
<dbReference type="InterPro" id="IPR000850">
    <property type="entry name" value="Adenylat/UMP-CMP_kin"/>
</dbReference>
<dbReference type="CDD" id="cd01428">
    <property type="entry name" value="ADK"/>
    <property type="match status" value="1"/>
</dbReference>
<keyword evidence="8" id="KW-1185">Reference proteome</keyword>
<dbReference type="STRING" id="888268.A0A1E5W5Z3"/>